<dbReference type="GO" id="GO:0140359">
    <property type="term" value="F:ABC-type transporter activity"/>
    <property type="evidence" value="ECO:0007669"/>
    <property type="project" value="InterPro"/>
</dbReference>
<feature type="transmembrane region" description="Helical" evidence="5">
    <location>
        <begin position="177"/>
        <end position="200"/>
    </location>
</feature>
<feature type="transmembrane region" description="Helical" evidence="5">
    <location>
        <begin position="269"/>
        <end position="292"/>
    </location>
</feature>
<evidence type="ECO:0000256" key="1">
    <source>
        <dbReference type="ARBA" id="ARBA00004141"/>
    </source>
</evidence>
<evidence type="ECO:0000256" key="2">
    <source>
        <dbReference type="ARBA" id="ARBA00022692"/>
    </source>
</evidence>
<dbReference type="Pfam" id="PF12698">
    <property type="entry name" value="ABC2_membrane_3"/>
    <property type="match status" value="1"/>
</dbReference>
<name>A0A9D1RPS9_9CORY</name>
<keyword evidence="4 5" id="KW-0472">Membrane</keyword>
<comment type="subcellular location">
    <subcellularLocation>
        <location evidence="1">Membrane</location>
        <topology evidence="1">Multi-pass membrane protein</topology>
    </subcellularLocation>
</comment>
<dbReference type="Proteomes" id="UP000824190">
    <property type="component" value="Unassembled WGS sequence"/>
</dbReference>
<dbReference type="GO" id="GO:0016020">
    <property type="term" value="C:membrane"/>
    <property type="evidence" value="ECO:0007669"/>
    <property type="project" value="UniProtKB-SubCell"/>
</dbReference>
<evidence type="ECO:0000313" key="7">
    <source>
        <dbReference type="EMBL" id="HIW91013.1"/>
    </source>
</evidence>
<reference evidence="7" key="1">
    <citation type="journal article" date="2021" name="PeerJ">
        <title>Extensive microbial diversity within the chicken gut microbiome revealed by metagenomics and culture.</title>
        <authorList>
            <person name="Gilroy R."/>
            <person name="Ravi A."/>
            <person name="Getino M."/>
            <person name="Pursley I."/>
            <person name="Horton D.L."/>
            <person name="Alikhan N.F."/>
            <person name="Baker D."/>
            <person name="Gharbi K."/>
            <person name="Hall N."/>
            <person name="Watson M."/>
            <person name="Adriaenssens E.M."/>
            <person name="Foster-Nyarko E."/>
            <person name="Jarju S."/>
            <person name="Secka A."/>
            <person name="Antonio M."/>
            <person name="Oren A."/>
            <person name="Chaudhuri R.R."/>
            <person name="La Ragione R."/>
            <person name="Hildebrand F."/>
            <person name="Pallen M.J."/>
        </authorList>
    </citation>
    <scope>NUCLEOTIDE SEQUENCE</scope>
    <source>
        <strain evidence="7">CHK32-1732</strain>
    </source>
</reference>
<dbReference type="PANTHER" id="PTHR43471:SF3">
    <property type="entry name" value="ABC TRANSPORTER PERMEASE PROTEIN NATB"/>
    <property type="match status" value="1"/>
</dbReference>
<feature type="domain" description="ABC-2 type transporter transmembrane" evidence="6">
    <location>
        <begin position="33"/>
        <end position="374"/>
    </location>
</feature>
<evidence type="ECO:0000313" key="8">
    <source>
        <dbReference type="Proteomes" id="UP000824190"/>
    </source>
</evidence>
<evidence type="ECO:0000259" key="6">
    <source>
        <dbReference type="Pfam" id="PF12698"/>
    </source>
</evidence>
<gene>
    <name evidence="7" type="ORF">H9870_05045</name>
</gene>
<reference evidence="7" key="2">
    <citation type="submission" date="2021-04" db="EMBL/GenBank/DDBJ databases">
        <authorList>
            <person name="Gilroy R."/>
        </authorList>
    </citation>
    <scope>NUCLEOTIDE SEQUENCE</scope>
    <source>
        <strain evidence="7">CHK32-1732</strain>
    </source>
</reference>
<accession>A0A9D1RPS9</accession>
<keyword evidence="3 5" id="KW-1133">Transmembrane helix</keyword>
<evidence type="ECO:0000256" key="3">
    <source>
        <dbReference type="ARBA" id="ARBA00022989"/>
    </source>
</evidence>
<comment type="caution">
    <text evidence="7">The sequence shown here is derived from an EMBL/GenBank/DDBJ whole genome shotgun (WGS) entry which is preliminary data.</text>
</comment>
<evidence type="ECO:0000256" key="4">
    <source>
        <dbReference type="ARBA" id="ARBA00023136"/>
    </source>
</evidence>
<organism evidence="7 8">
    <name type="scientific">Candidatus Corynebacterium avicola</name>
    <dbReference type="NCBI Taxonomy" id="2838527"/>
    <lineage>
        <taxon>Bacteria</taxon>
        <taxon>Bacillati</taxon>
        <taxon>Actinomycetota</taxon>
        <taxon>Actinomycetes</taxon>
        <taxon>Mycobacteriales</taxon>
        <taxon>Corynebacteriaceae</taxon>
        <taxon>Corynebacterium</taxon>
    </lineage>
</organism>
<feature type="transmembrane region" description="Helical" evidence="5">
    <location>
        <begin position="356"/>
        <end position="378"/>
    </location>
</feature>
<feature type="transmembrane region" description="Helical" evidence="5">
    <location>
        <begin position="229"/>
        <end position="257"/>
    </location>
</feature>
<dbReference type="InterPro" id="IPR013525">
    <property type="entry name" value="ABC2_TM"/>
</dbReference>
<dbReference type="EMBL" id="DXGC01000048">
    <property type="protein sequence ID" value="HIW91013.1"/>
    <property type="molecule type" value="Genomic_DNA"/>
</dbReference>
<sequence length="401" mass="41796">MSTHTTSDAGYSRAGAVRTVVGREIQVALKSTSLIATFVITLVVVLGAIFVINYLSGRDSDDPELVVTGTDSAVVSKIAGDTIDVSDVDNRDAAVAAVEDGKDAALVFADGQFELISDGAPDASISASAQAAASAIAQNEALRDVGVDPADFAEAMPDATVETIDVSSEAQEDRTPAIVTTMLGFMVVIMFIMTFAGSVGGRVTEEKSSRVVEIILATMRPIDLLIGKVLAMLIVGFIGTVVILGAAVAAMGVTGMLAEVDLDPSTLGILLISFILGMLFFSSMYAAAGSLVSKADELGSTQMPVMLMFFAVMYPPLLGWSALDSTPMQIMAWVPPLSLGTAPMQFAAGNFSALELIASLALFAVMTFLILLMVARIYRGSILNNGSKMSWRAAFSSGSNV</sequence>
<proteinExistence type="predicted"/>
<feature type="transmembrane region" description="Helical" evidence="5">
    <location>
        <begin position="304"/>
        <end position="323"/>
    </location>
</feature>
<dbReference type="AlphaFoldDB" id="A0A9D1RPS9"/>
<evidence type="ECO:0000256" key="5">
    <source>
        <dbReference type="SAM" id="Phobius"/>
    </source>
</evidence>
<protein>
    <submittedName>
        <fullName evidence="7">ABC transporter permease</fullName>
    </submittedName>
</protein>
<dbReference type="PANTHER" id="PTHR43471">
    <property type="entry name" value="ABC TRANSPORTER PERMEASE"/>
    <property type="match status" value="1"/>
</dbReference>
<feature type="transmembrane region" description="Helical" evidence="5">
    <location>
        <begin position="33"/>
        <end position="55"/>
    </location>
</feature>
<keyword evidence="2 5" id="KW-0812">Transmembrane</keyword>